<dbReference type="GO" id="GO:0015628">
    <property type="term" value="P:protein secretion by the type II secretion system"/>
    <property type="evidence" value="ECO:0007669"/>
    <property type="project" value="TreeGrafter"/>
</dbReference>
<dbReference type="EMBL" id="CAEZYY010000057">
    <property type="protein sequence ID" value="CAB4771460.1"/>
    <property type="molecule type" value="Genomic_DNA"/>
</dbReference>
<dbReference type="InterPro" id="IPR003583">
    <property type="entry name" value="Hlx-hairpin-Hlx_DNA-bd_motif"/>
</dbReference>
<dbReference type="AlphaFoldDB" id="A0A6J6PZX4"/>
<dbReference type="EMBL" id="CAFBLR010000079">
    <property type="protein sequence ID" value="CAB4874906.1"/>
    <property type="molecule type" value="Genomic_DNA"/>
</dbReference>
<reference evidence="2" key="1">
    <citation type="submission" date="2020-05" db="EMBL/GenBank/DDBJ databases">
        <authorList>
            <person name="Chiriac C."/>
            <person name="Salcher M."/>
            <person name="Ghai R."/>
            <person name="Kavagutti S V."/>
        </authorList>
    </citation>
    <scope>NUCLEOTIDE SEQUENCE</scope>
</reference>
<dbReference type="InterPro" id="IPR004509">
    <property type="entry name" value="Competence_ComEA_HhH"/>
</dbReference>
<dbReference type="EMBL" id="CAFBQP010000020">
    <property type="protein sequence ID" value="CAB5057553.1"/>
    <property type="molecule type" value="Genomic_DNA"/>
</dbReference>
<dbReference type="Pfam" id="PF10531">
    <property type="entry name" value="SLBB"/>
    <property type="match status" value="1"/>
</dbReference>
<accession>A0A6J6PZX4</accession>
<organism evidence="2">
    <name type="scientific">freshwater metagenome</name>
    <dbReference type="NCBI Taxonomy" id="449393"/>
    <lineage>
        <taxon>unclassified sequences</taxon>
        <taxon>metagenomes</taxon>
        <taxon>ecological metagenomes</taxon>
    </lineage>
</organism>
<dbReference type="SUPFAM" id="SSF47781">
    <property type="entry name" value="RuvA domain 2-like"/>
    <property type="match status" value="1"/>
</dbReference>
<dbReference type="NCBIfam" id="TIGR00426">
    <property type="entry name" value="competence protein ComEA helix-hairpin-helix repeat region"/>
    <property type="match status" value="1"/>
</dbReference>
<dbReference type="GO" id="GO:0006281">
    <property type="term" value="P:DNA repair"/>
    <property type="evidence" value="ECO:0007669"/>
    <property type="project" value="InterPro"/>
</dbReference>
<protein>
    <submittedName>
        <fullName evidence="2">Unannotated protein</fullName>
    </submittedName>
</protein>
<dbReference type="EMBL" id="CAEZXX010000032">
    <property type="protein sequence ID" value="CAB4702098.1"/>
    <property type="molecule type" value="Genomic_DNA"/>
</dbReference>
<dbReference type="PANTHER" id="PTHR21180:SF32">
    <property type="entry name" value="ENDONUCLEASE_EXONUCLEASE_PHOSPHATASE FAMILY DOMAIN-CONTAINING PROTEIN 1"/>
    <property type="match status" value="1"/>
</dbReference>
<dbReference type="Gene3D" id="1.10.150.280">
    <property type="entry name" value="AF1531-like domain"/>
    <property type="match status" value="1"/>
</dbReference>
<dbReference type="InterPro" id="IPR051675">
    <property type="entry name" value="Endo/Exo/Phosphatase_dom_1"/>
</dbReference>
<evidence type="ECO:0000259" key="1">
    <source>
        <dbReference type="SMART" id="SM00278"/>
    </source>
</evidence>
<evidence type="ECO:0000313" key="3">
    <source>
        <dbReference type="EMBL" id="CAB4771460.1"/>
    </source>
</evidence>
<name>A0A6J6PZX4_9ZZZZ</name>
<dbReference type="GO" id="GO:0015627">
    <property type="term" value="C:type II protein secretion system complex"/>
    <property type="evidence" value="ECO:0007669"/>
    <property type="project" value="TreeGrafter"/>
</dbReference>
<dbReference type="InterPro" id="IPR010994">
    <property type="entry name" value="RuvA_2-like"/>
</dbReference>
<sequence>MEPLEMFRRAPEPSGRDRLVRYLSGLLAWAGARRVAVAVAVVLGGALGGWWLLHAPPPAVEQALPYTPRTSVAPGDPLGSSTTVAVAPLGSSGPSVLVVHVAGAVATPGLVRLVSGSRVDDAVRAAGGALTGADVNALNLAAFLVDGTRVYVPRLGEVVAPGVLADGGSGPALRLDLNTATVEQLDTLPGVGPSLARVIVGYRESQGPFRKVDDLLRVAGIGPSKLQQFRSLVMV</sequence>
<feature type="domain" description="Helix-hairpin-helix DNA-binding motif class 1" evidence="1">
    <location>
        <begin position="213"/>
        <end position="232"/>
    </location>
</feature>
<proteinExistence type="predicted"/>
<dbReference type="InterPro" id="IPR019554">
    <property type="entry name" value="Soluble_ligand-bd"/>
</dbReference>
<dbReference type="GO" id="GO:0003677">
    <property type="term" value="F:DNA binding"/>
    <property type="evidence" value="ECO:0007669"/>
    <property type="project" value="InterPro"/>
</dbReference>
<evidence type="ECO:0000313" key="4">
    <source>
        <dbReference type="EMBL" id="CAB4874906.1"/>
    </source>
</evidence>
<feature type="domain" description="Helix-hairpin-helix DNA-binding motif class 1" evidence="1">
    <location>
        <begin position="183"/>
        <end position="202"/>
    </location>
</feature>
<evidence type="ECO:0000313" key="2">
    <source>
        <dbReference type="EMBL" id="CAB4702098.1"/>
    </source>
</evidence>
<dbReference type="PANTHER" id="PTHR21180">
    <property type="entry name" value="ENDONUCLEASE/EXONUCLEASE/PHOSPHATASE FAMILY DOMAIN-CONTAINING PROTEIN 1"/>
    <property type="match status" value="1"/>
</dbReference>
<gene>
    <name evidence="2" type="ORF">UFOPK2602_00644</name>
    <name evidence="3" type="ORF">UFOPK2806_02449</name>
    <name evidence="4" type="ORF">UFOPK3417_00945</name>
    <name evidence="5" type="ORF">UFOPK4306_00707</name>
</gene>
<dbReference type="Pfam" id="PF12836">
    <property type="entry name" value="HHH_3"/>
    <property type="match status" value="1"/>
</dbReference>
<evidence type="ECO:0000313" key="5">
    <source>
        <dbReference type="EMBL" id="CAB5057553.1"/>
    </source>
</evidence>
<dbReference type="SMART" id="SM00278">
    <property type="entry name" value="HhH1"/>
    <property type="match status" value="2"/>
</dbReference>